<accession>C0QU48</accession>
<dbReference type="InterPro" id="IPR022892">
    <property type="entry name" value="RNaseHI"/>
</dbReference>
<dbReference type="GO" id="GO:0003676">
    <property type="term" value="F:nucleic acid binding"/>
    <property type="evidence" value="ECO:0007669"/>
    <property type="project" value="InterPro"/>
</dbReference>
<dbReference type="OrthoDB" id="7845843at2"/>
<dbReference type="Pfam" id="PF00075">
    <property type="entry name" value="RNase_H"/>
    <property type="match status" value="1"/>
</dbReference>
<dbReference type="GO" id="GO:0004523">
    <property type="term" value="F:RNA-DNA hybrid ribonuclease activity"/>
    <property type="evidence" value="ECO:0007669"/>
    <property type="project" value="UniProtKB-UniRule"/>
</dbReference>
<comment type="similarity">
    <text evidence="3 11">Belongs to the RNase H family.</text>
</comment>
<organism evidence="13 14">
    <name type="scientific">Persephonella marina (strain DSM 14350 / EX-H1)</name>
    <dbReference type="NCBI Taxonomy" id="123214"/>
    <lineage>
        <taxon>Bacteria</taxon>
        <taxon>Pseudomonadati</taxon>
        <taxon>Aquificota</taxon>
        <taxon>Aquificia</taxon>
        <taxon>Aquificales</taxon>
        <taxon>Hydrogenothermaceae</taxon>
        <taxon>Persephonella</taxon>
    </lineage>
</organism>
<dbReference type="HOGENOM" id="CLU_030894_6_0_0"/>
<feature type="binding site" evidence="11">
    <location>
        <position position="69"/>
    </location>
    <ligand>
        <name>Mg(2+)</name>
        <dbReference type="ChEBI" id="CHEBI:18420"/>
        <label>1</label>
    </ligand>
</feature>
<evidence type="ECO:0000256" key="11">
    <source>
        <dbReference type="HAMAP-Rule" id="MF_00042"/>
    </source>
</evidence>
<keyword evidence="14" id="KW-1185">Reference proteome</keyword>
<keyword evidence="6 11" id="KW-0540">Nuclease</keyword>
<proteinExistence type="inferred from homology"/>
<keyword evidence="8 11" id="KW-0255">Endonuclease</keyword>
<dbReference type="EMBL" id="CP001230">
    <property type="protein sequence ID" value="ACO03671.1"/>
    <property type="molecule type" value="Genomic_DNA"/>
</dbReference>
<comment type="subcellular location">
    <subcellularLocation>
        <location evidence="11">Cytoplasm</location>
    </subcellularLocation>
</comment>
<dbReference type="PROSITE" id="PS50879">
    <property type="entry name" value="RNASE_H_1"/>
    <property type="match status" value="1"/>
</dbReference>
<comment type="catalytic activity">
    <reaction evidence="1 11">
        <text>Endonucleolytic cleavage to 5'-phosphomonoester.</text>
        <dbReference type="EC" id="3.1.26.4"/>
    </reaction>
</comment>
<dbReference type="NCBIfam" id="NF001236">
    <property type="entry name" value="PRK00203.1"/>
    <property type="match status" value="1"/>
</dbReference>
<evidence type="ECO:0000256" key="3">
    <source>
        <dbReference type="ARBA" id="ARBA00005300"/>
    </source>
</evidence>
<comment type="cofactor">
    <cofactor evidence="11">
        <name>Mg(2+)</name>
        <dbReference type="ChEBI" id="CHEBI:18420"/>
    </cofactor>
    <text evidence="11">Binds 1 Mg(2+) ion per subunit. May bind a second metal ion at a regulatory site, or after substrate binding.</text>
</comment>
<evidence type="ECO:0000256" key="6">
    <source>
        <dbReference type="ARBA" id="ARBA00022722"/>
    </source>
</evidence>
<evidence type="ECO:0000256" key="10">
    <source>
        <dbReference type="ARBA" id="ARBA00022842"/>
    </source>
</evidence>
<evidence type="ECO:0000256" key="8">
    <source>
        <dbReference type="ARBA" id="ARBA00022759"/>
    </source>
</evidence>
<comment type="subunit">
    <text evidence="4 11">Monomer.</text>
</comment>
<feature type="binding site" evidence="11">
    <location>
        <position position="9"/>
    </location>
    <ligand>
        <name>Mg(2+)</name>
        <dbReference type="ChEBI" id="CHEBI:18420"/>
        <label>1</label>
    </ligand>
</feature>
<dbReference type="GO" id="GO:0043137">
    <property type="term" value="P:DNA replication, removal of RNA primer"/>
    <property type="evidence" value="ECO:0007669"/>
    <property type="project" value="TreeGrafter"/>
</dbReference>
<reference evidence="13 14" key="1">
    <citation type="journal article" date="2009" name="J. Bacteriol.">
        <title>Complete and draft genome sequences of six members of the Aquificales.</title>
        <authorList>
            <person name="Reysenbach A.L."/>
            <person name="Hamamura N."/>
            <person name="Podar M."/>
            <person name="Griffiths E."/>
            <person name="Ferreira S."/>
            <person name="Hochstein R."/>
            <person name="Heidelberg J."/>
            <person name="Johnson J."/>
            <person name="Mead D."/>
            <person name="Pohorille A."/>
            <person name="Sarmiento M."/>
            <person name="Schweighofer K."/>
            <person name="Seshadri R."/>
            <person name="Voytek M.A."/>
        </authorList>
    </citation>
    <scope>NUCLEOTIDE SEQUENCE [LARGE SCALE GENOMIC DNA]</scope>
    <source>
        <strain evidence="14">DSM 14350 / EX-H1</strain>
    </source>
</reference>
<feature type="binding site" evidence="11">
    <location>
        <position position="47"/>
    </location>
    <ligand>
        <name>Mg(2+)</name>
        <dbReference type="ChEBI" id="CHEBI:18420"/>
        <label>1</label>
    </ligand>
</feature>
<dbReference type="PANTHER" id="PTHR10642">
    <property type="entry name" value="RIBONUCLEASE H1"/>
    <property type="match status" value="1"/>
</dbReference>
<keyword evidence="10 11" id="KW-0460">Magnesium</keyword>
<dbReference type="PaxDb" id="123214-PERMA_0423"/>
<dbReference type="EC" id="3.1.26.4" evidence="5 11"/>
<keyword evidence="11" id="KW-0963">Cytoplasm</keyword>
<dbReference type="SUPFAM" id="SSF53098">
    <property type="entry name" value="Ribonuclease H-like"/>
    <property type="match status" value="1"/>
</dbReference>
<evidence type="ECO:0000259" key="12">
    <source>
        <dbReference type="PROSITE" id="PS50879"/>
    </source>
</evidence>
<dbReference type="AlphaFoldDB" id="C0QU48"/>
<feature type="binding site" evidence="11">
    <location>
        <position position="9"/>
    </location>
    <ligand>
        <name>Mg(2+)</name>
        <dbReference type="ChEBI" id="CHEBI:18420"/>
        <label>2</label>
    </ligand>
</feature>
<gene>
    <name evidence="11 13" type="primary">rnhA</name>
    <name evidence="13" type="ordered locus">PERMA_0423</name>
</gene>
<comment type="function">
    <text evidence="2 11">Endonuclease that specifically degrades the RNA of RNA-DNA hybrids.</text>
</comment>
<evidence type="ECO:0000256" key="5">
    <source>
        <dbReference type="ARBA" id="ARBA00012180"/>
    </source>
</evidence>
<dbReference type="Proteomes" id="UP000001366">
    <property type="component" value="Chromosome"/>
</dbReference>
<evidence type="ECO:0000256" key="2">
    <source>
        <dbReference type="ARBA" id="ARBA00004065"/>
    </source>
</evidence>
<keyword evidence="7 11" id="KW-0479">Metal-binding</keyword>
<dbReference type="HAMAP" id="MF_00042">
    <property type="entry name" value="RNase_H"/>
    <property type="match status" value="1"/>
</dbReference>
<protein>
    <recommendedName>
        <fullName evidence="5 11">Ribonuclease H</fullName>
        <shortName evidence="11">RNase H</shortName>
        <ecNumber evidence="5 11">3.1.26.4</ecNumber>
    </recommendedName>
</protein>
<dbReference type="eggNOG" id="COG0328">
    <property type="taxonomic scope" value="Bacteria"/>
</dbReference>
<dbReference type="GO" id="GO:0000287">
    <property type="term" value="F:magnesium ion binding"/>
    <property type="evidence" value="ECO:0007669"/>
    <property type="project" value="UniProtKB-UniRule"/>
</dbReference>
<dbReference type="STRING" id="123214.PERMA_0423"/>
<keyword evidence="9 11" id="KW-0378">Hydrolase</keyword>
<evidence type="ECO:0000256" key="1">
    <source>
        <dbReference type="ARBA" id="ARBA00000077"/>
    </source>
</evidence>
<evidence type="ECO:0000313" key="13">
    <source>
        <dbReference type="EMBL" id="ACO03671.1"/>
    </source>
</evidence>
<dbReference type="PANTHER" id="PTHR10642:SF26">
    <property type="entry name" value="RIBONUCLEASE H1"/>
    <property type="match status" value="1"/>
</dbReference>
<evidence type="ECO:0000256" key="4">
    <source>
        <dbReference type="ARBA" id="ARBA00011245"/>
    </source>
</evidence>
<dbReference type="Gene3D" id="3.30.420.10">
    <property type="entry name" value="Ribonuclease H-like superfamily/Ribonuclease H"/>
    <property type="match status" value="1"/>
</dbReference>
<dbReference type="InterPro" id="IPR036397">
    <property type="entry name" value="RNaseH_sf"/>
</dbReference>
<dbReference type="CDD" id="cd09278">
    <property type="entry name" value="RNase_HI_prokaryote_like"/>
    <property type="match status" value="1"/>
</dbReference>
<feature type="domain" description="RNase H type-1" evidence="12">
    <location>
        <begin position="1"/>
        <end position="141"/>
    </location>
</feature>
<name>C0QU48_PERMH</name>
<dbReference type="InterPro" id="IPR050092">
    <property type="entry name" value="RNase_H"/>
</dbReference>
<dbReference type="KEGG" id="pmx:PERMA_0423"/>
<sequence>MKKVEIFTDGSSLGNPGAGGWCAILRYNKHEKMIKGGKENTTNNEMEIKAVLEALKILKEPCEIDLYSDSEYVVKAMKEWIHNWAKNNWKTSKKKDVAHKDMWQEIYRLMQIHRINPIWVKAHAGHRENEICDRIAKKEAEKFRR</sequence>
<dbReference type="GO" id="GO:0005737">
    <property type="term" value="C:cytoplasm"/>
    <property type="evidence" value="ECO:0007669"/>
    <property type="project" value="UniProtKB-SubCell"/>
</dbReference>
<evidence type="ECO:0000256" key="9">
    <source>
        <dbReference type="ARBA" id="ARBA00022801"/>
    </source>
</evidence>
<dbReference type="InterPro" id="IPR002156">
    <property type="entry name" value="RNaseH_domain"/>
</dbReference>
<dbReference type="RefSeq" id="WP_012675910.1">
    <property type="nucleotide sequence ID" value="NC_012440.1"/>
</dbReference>
<feature type="binding site" evidence="11">
    <location>
        <position position="133"/>
    </location>
    <ligand>
        <name>Mg(2+)</name>
        <dbReference type="ChEBI" id="CHEBI:18420"/>
        <label>2</label>
    </ligand>
</feature>
<evidence type="ECO:0000256" key="7">
    <source>
        <dbReference type="ARBA" id="ARBA00022723"/>
    </source>
</evidence>
<evidence type="ECO:0000313" key="14">
    <source>
        <dbReference type="Proteomes" id="UP000001366"/>
    </source>
</evidence>
<dbReference type="InterPro" id="IPR012337">
    <property type="entry name" value="RNaseH-like_sf"/>
</dbReference>
<dbReference type="FunFam" id="3.30.420.10:FF:000089">
    <property type="entry name" value="Ribonuclease H"/>
    <property type="match status" value="1"/>
</dbReference>